<dbReference type="SUPFAM" id="SSF102462">
    <property type="entry name" value="Peptidyl-tRNA hydrolase II"/>
    <property type="match status" value="2"/>
</dbReference>
<dbReference type="GO" id="GO:0005829">
    <property type="term" value="C:cytosol"/>
    <property type="evidence" value="ECO:0007669"/>
    <property type="project" value="TreeGrafter"/>
</dbReference>
<dbReference type="PANTHER" id="PTHR12649:SF11">
    <property type="entry name" value="PEPTIDYL-TRNA HYDROLASE 2, MITOCHONDRIAL"/>
    <property type="match status" value="1"/>
</dbReference>
<accession>A0AAV2BUW2</accession>
<dbReference type="AlphaFoldDB" id="A0AAV2BUW2"/>
<name>A0AAV2BUW2_9ARAC</name>
<dbReference type="Gene3D" id="3.40.1490.10">
    <property type="entry name" value="Bit1"/>
    <property type="match status" value="1"/>
</dbReference>
<dbReference type="EC" id="3.1.1.29" evidence="1"/>
<evidence type="ECO:0000256" key="1">
    <source>
        <dbReference type="ARBA" id="ARBA00013260"/>
    </source>
</evidence>
<protein>
    <recommendedName>
        <fullName evidence="1">peptidyl-tRNA hydrolase</fullName>
        <ecNumber evidence="1">3.1.1.29</ecNumber>
    </recommendedName>
</protein>
<dbReference type="InterPro" id="IPR002833">
    <property type="entry name" value="PTH2"/>
</dbReference>
<keyword evidence="8" id="KW-1185">Reference proteome</keyword>
<dbReference type="EMBL" id="CAXIEN010000528">
    <property type="protein sequence ID" value="CAL1299992.1"/>
    <property type="molecule type" value="Genomic_DNA"/>
</dbReference>
<dbReference type="NCBIfam" id="TIGR00283">
    <property type="entry name" value="arch_pth2"/>
    <property type="match status" value="1"/>
</dbReference>
<evidence type="ECO:0000256" key="3">
    <source>
        <dbReference type="ARBA" id="ARBA00038050"/>
    </source>
</evidence>
<comment type="catalytic activity">
    <reaction evidence="4">
        <text>an N-acyl-L-alpha-aminoacyl-tRNA + H2O = an N-acyl-L-amino acid + a tRNA + H(+)</text>
        <dbReference type="Rhea" id="RHEA:54448"/>
        <dbReference type="Rhea" id="RHEA-COMP:10123"/>
        <dbReference type="Rhea" id="RHEA-COMP:13883"/>
        <dbReference type="ChEBI" id="CHEBI:15377"/>
        <dbReference type="ChEBI" id="CHEBI:15378"/>
        <dbReference type="ChEBI" id="CHEBI:59874"/>
        <dbReference type="ChEBI" id="CHEBI:78442"/>
        <dbReference type="ChEBI" id="CHEBI:138191"/>
        <dbReference type="EC" id="3.1.1.29"/>
    </reaction>
</comment>
<dbReference type="CDD" id="cd02430">
    <property type="entry name" value="PTH2"/>
    <property type="match status" value="1"/>
</dbReference>
<keyword evidence="6" id="KW-1133">Transmembrane helix</keyword>
<comment type="similarity">
    <text evidence="3">Belongs to the PTH2 family.</text>
</comment>
<dbReference type="GO" id="GO:0004045">
    <property type="term" value="F:peptidyl-tRNA hydrolase activity"/>
    <property type="evidence" value="ECO:0007669"/>
    <property type="project" value="UniProtKB-EC"/>
</dbReference>
<evidence type="ECO:0000256" key="6">
    <source>
        <dbReference type="SAM" id="Phobius"/>
    </source>
</evidence>
<keyword evidence="6" id="KW-0472">Membrane</keyword>
<dbReference type="Proteomes" id="UP001497382">
    <property type="component" value="Unassembled WGS sequence"/>
</dbReference>
<evidence type="ECO:0000256" key="2">
    <source>
        <dbReference type="ARBA" id="ARBA00022801"/>
    </source>
</evidence>
<keyword evidence="2" id="KW-0378">Hydrolase</keyword>
<evidence type="ECO:0000256" key="5">
    <source>
        <dbReference type="SAM" id="MobiDB-lite"/>
    </source>
</evidence>
<feature type="transmembrane region" description="Helical" evidence="6">
    <location>
        <begin position="6"/>
        <end position="27"/>
    </location>
</feature>
<gene>
    <name evidence="7" type="ORF">LARSCL_LOCUS21676</name>
</gene>
<evidence type="ECO:0000256" key="4">
    <source>
        <dbReference type="ARBA" id="ARBA00048707"/>
    </source>
</evidence>
<dbReference type="FunFam" id="3.40.1490.10:FF:000001">
    <property type="entry name" value="Peptidyl-tRNA hydrolase 2"/>
    <property type="match status" value="1"/>
</dbReference>
<sequence length="200" mass="21468">MWEGNTLSSAVTTACAAGCGIILGIFVSNWRKKTAMKSISSNGRISEEGVFSDFVQGDLKMVLVVQNGLKMGKGKMAAQENALGTKRESSKPKPQVPPKLPHLYSLCAHASVMAYQHCSIKNPRLLKEWLRSGQRKVVVKVDSEEALMELAAKARNAGLIISLVCDAGRTQIPSGSRTVLAVGPGPEQSIDKITGHLKLL</sequence>
<evidence type="ECO:0000313" key="8">
    <source>
        <dbReference type="Proteomes" id="UP001497382"/>
    </source>
</evidence>
<reference evidence="7 8" key="1">
    <citation type="submission" date="2024-04" db="EMBL/GenBank/DDBJ databases">
        <authorList>
            <person name="Rising A."/>
            <person name="Reimegard J."/>
            <person name="Sonavane S."/>
            <person name="Akerstrom W."/>
            <person name="Nylinder S."/>
            <person name="Hedman E."/>
            <person name="Kallberg Y."/>
        </authorList>
    </citation>
    <scope>NUCLEOTIDE SEQUENCE [LARGE SCALE GENOMIC DNA]</scope>
</reference>
<keyword evidence="6" id="KW-0812">Transmembrane</keyword>
<evidence type="ECO:0000313" key="7">
    <source>
        <dbReference type="EMBL" id="CAL1299992.1"/>
    </source>
</evidence>
<comment type="caution">
    <text evidence="7">The sequence shown here is derived from an EMBL/GenBank/DDBJ whole genome shotgun (WGS) entry which is preliminary data.</text>
</comment>
<feature type="region of interest" description="Disordered" evidence="5">
    <location>
        <begin position="76"/>
        <end position="96"/>
    </location>
</feature>
<organism evidence="7 8">
    <name type="scientific">Larinioides sclopetarius</name>
    <dbReference type="NCBI Taxonomy" id="280406"/>
    <lineage>
        <taxon>Eukaryota</taxon>
        <taxon>Metazoa</taxon>
        <taxon>Ecdysozoa</taxon>
        <taxon>Arthropoda</taxon>
        <taxon>Chelicerata</taxon>
        <taxon>Arachnida</taxon>
        <taxon>Araneae</taxon>
        <taxon>Araneomorphae</taxon>
        <taxon>Entelegynae</taxon>
        <taxon>Araneoidea</taxon>
        <taxon>Araneidae</taxon>
        <taxon>Larinioides</taxon>
    </lineage>
</organism>
<dbReference type="PANTHER" id="PTHR12649">
    <property type="entry name" value="PEPTIDYL-TRNA HYDROLASE 2"/>
    <property type="match status" value="1"/>
</dbReference>
<proteinExistence type="inferred from homology"/>
<dbReference type="Pfam" id="PF01981">
    <property type="entry name" value="PTH2"/>
    <property type="match status" value="1"/>
</dbReference>
<dbReference type="InterPro" id="IPR023476">
    <property type="entry name" value="Pep_tRNA_hydro_II_dom_sf"/>
</dbReference>